<dbReference type="GO" id="GO:0016020">
    <property type="term" value="C:membrane"/>
    <property type="evidence" value="ECO:0007669"/>
    <property type="project" value="InterPro"/>
</dbReference>
<feature type="domain" description="PRD" evidence="8">
    <location>
        <begin position="430"/>
        <end position="535"/>
    </location>
</feature>
<dbReference type="Proteomes" id="UP000500890">
    <property type="component" value="Chromosome"/>
</dbReference>
<sequence>MVSKKDELLDILRQESQQEFTAVELAELTNLDRSNVSRYLNELHKEGSVAKNDGRPVKYSLVLGTSLDIPITFDNLIGKDGSLDAQIKKAKAAMLYPPRGLHTIIFGETGTGKTMFAECMYRFAVDSEILKPDAPFITFNCADYAQNPQLLFAHVFGVKKGAFTGADETRQGLVAQADSGILFLDEIHRLPPEGQEMLFTFIDKGTYRPLGASNEESASVQIIGATTENSATFLATFNRRIPMQIEMPSLSDRGLDERLAIIQDFLQQETNRLRHDIEIDQRSLLAFMLYQPEGNIGQLKRDLKLVCAKAFLNYHTADHSNGLLIKEDSLPIQVQKGLLRTNEMIDQISPLIDNKHISLHFQPGKKEVAWAQDPQQDMEVYNSISYKLDKLGRADVDTVIDLNDIISRDLDRYFETYVDELYQPTAYQELITEELWQLVNSLYESAESHLNRQYDEKVRFAFALHVTSMIERLGRDEKIEHPNLNDIRRQYAEEFHEALDWSMQIEQKFGVMVPLDEIGFITMFLTNEISENKEVKNRQVEVVVIMHGNSTASSMLETCQDLLGIQHGTAFNMPLTMKTEDMYQQFSQHVKHLKEEFSEGILLLTDMGSPGDFGRLIEKELGVATRVITMASTMVVLESLRLASMGRHLEDVHESVQKSFLNIVQPIPEEPLANKEKVIVVACFTGEGVAKKLKTAVSNLITPGEYEILEMQFLERESFKARINQVLATKEIVAIIGTVEIHHKNIPFIPAMDVFNKESLVFVQDTIEEKLSADEISLGLSSEFSSVSEAKRIFKSIEDSLNRLRGEKGLVVPSSVSQGMMMHLGFLIKDKYEGRDDSAEFENLQEFMTKEAEMFEVVEEELRSLGTKLSVTFSNAEIAYIVYMFKKNLIDVF</sequence>
<feature type="domain" description="PRD" evidence="8">
    <location>
        <begin position="788"/>
        <end position="893"/>
    </location>
</feature>
<dbReference type="EMBL" id="CP049886">
    <property type="protein sequence ID" value="QIL46961.1"/>
    <property type="molecule type" value="Genomic_DNA"/>
</dbReference>
<proteinExistence type="predicted"/>
<dbReference type="SUPFAM" id="SSF52540">
    <property type="entry name" value="P-loop containing nucleoside triphosphate hydrolases"/>
    <property type="match status" value="1"/>
</dbReference>
<accession>A0A6G8APG0</accession>
<dbReference type="Gene3D" id="3.40.50.510">
    <property type="entry name" value="Phosphotransferase system, mannose-type IIA component"/>
    <property type="match status" value="1"/>
</dbReference>
<evidence type="ECO:0000256" key="3">
    <source>
        <dbReference type="ARBA" id="ARBA00022741"/>
    </source>
</evidence>
<dbReference type="SUPFAM" id="SSF46785">
    <property type="entry name" value="Winged helix' DNA-binding domain"/>
    <property type="match status" value="1"/>
</dbReference>
<dbReference type="CDD" id="cd00090">
    <property type="entry name" value="HTH_ARSR"/>
    <property type="match status" value="1"/>
</dbReference>
<dbReference type="Gene3D" id="1.10.10.10">
    <property type="entry name" value="Winged helix-like DNA-binding domain superfamily/Winged helix DNA-binding domain"/>
    <property type="match status" value="1"/>
</dbReference>
<name>A0A6G8APG0_9ENTE</name>
<feature type="domain" description="PTS EIIA type-4" evidence="7">
    <location>
        <begin position="539"/>
        <end position="664"/>
    </location>
</feature>
<dbReference type="Pfam" id="PF01978">
    <property type="entry name" value="TrmB"/>
    <property type="match status" value="1"/>
</dbReference>
<evidence type="ECO:0000256" key="4">
    <source>
        <dbReference type="ARBA" id="ARBA00022840"/>
    </source>
</evidence>
<dbReference type="InterPro" id="IPR004701">
    <property type="entry name" value="PTS_EIIA_man-typ"/>
</dbReference>
<dbReference type="Gene3D" id="1.10.1790.10">
    <property type="entry name" value="PRD domain"/>
    <property type="match status" value="2"/>
</dbReference>
<dbReference type="SUPFAM" id="SSF63520">
    <property type="entry name" value="PTS-regulatory domain, PRD"/>
    <property type="match status" value="2"/>
</dbReference>
<dbReference type="GO" id="GO:0009401">
    <property type="term" value="P:phosphoenolpyruvate-dependent sugar phosphotransferase system"/>
    <property type="evidence" value="ECO:0007669"/>
    <property type="project" value="InterPro"/>
</dbReference>
<reference evidence="9 10" key="1">
    <citation type="submission" date="2020-03" db="EMBL/GenBank/DDBJ databases">
        <title>Vagococcus sp. nov., isolated from beetles.</title>
        <authorList>
            <person name="Hyun D.-W."/>
            <person name="Bae J.-W."/>
        </authorList>
    </citation>
    <scope>NUCLEOTIDE SEQUENCE [LARGE SCALE GENOMIC DNA]</scope>
    <source>
        <strain evidence="9 10">HDW17A</strain>
    </source>
</reference>
<dbReference type="PANTHER" id="PTHR32071">
    <property type="entry name" value="TRANSCRIPTIONAL REGULATORY PROTEIN"/>
    <property type="match status" value="1"/>
</dbReference>
<keyword evidence="2" id="KW-0808">Transferase</keyword>
<dbReference type="GO" id="GO:0005524">
    <property type="term" value="F:ATP binding"/>
    <property type="evidence" value="ECO:0007669"/>
    <property type="project" value="UniProtKB-KW"/>
</dbReference>
<dbReference type="InterPro" id="IPR002831">
    <property type="entry name" value="Tscrpt_reg_TrmB_N"/>
</dbReference>
<organism evidence="9 10">
    <name type="scientific">Vagococcus coleopterorum</name>
    <dbReference type="NCBI Taxonomy" id="2714946"/>
    <lineage>
        <taxon>Bacteria</taxon>
        <taxon>Bacillati</taxon>
        <taxon>Bacillota</taxon>
        <taxon>Bacilli</taxon>
        <taxon>Lactobacillales</taxon>
        <taxon>Enterococcaceae</taxon>
        <taxon>Vagococcus</taxon>
    </lineage>
</organism>
<evidence type="ECO:0000256" key="5">
    <source>
        <dbReference type="ARBA" id="ARBA00023125"/>
    </source>
</evidence>
<evidence type="ECO:0000259" key="6">
    <source>
        <dbReference type="PROSITE" id="PS50045"/>
    </source>
</evidence>
<dbReference type="Pfam" id="PF00874">
    <property type="entry name" value="PRD"/>
    <property type="match status" value="2"/>
</dbReference>
<dbReference type="InterPro" id="IPR036662">
    <property type="entry name" value="PTS_EIIA_man-typ_sf"/>
</dbReference>
<dbReference type="InterPro" id="IPR011608">
    <property type="entry name" value="PRD"/>
</dbReference>
<dbReference type="CDD" id="cd00009">
    <property type="entry name" value="AAA"/>
    <property type="match status" value="1"/>
</dbReference>
<dbReference type="PANTHER" id="PTHR32071:SF38">
    <property type="entry name" value="PSP OPERON TRANSCRIPTIONAL ACTIVATOR"/>
    <property type="match status" value="1"/>
</dbReference>
<dbReference type="InterPro" id="IPR027417">
    <property type="entry name" value="P-loop_NTPase"/>
</dbReference>
<feature type="domain" description="Sigma-54 factor interaction" evidence="6">
    <location>
        <begin position="76"/>
        <end position="308"/>
    </location>
</feature>
<dbReference type="GO" id="GO:0006355">
    <property type="term" value="P:regulation of DNA-templated transcription"/>
    <property type="evidence" value="ECO:0007669"/>
    <property type="project" value="InterPro"/>
</dbReference>
<dbReference type="SMART" id="SM00382">
    <property type="entry name" value="AAA"/>
    <property type="match status" value="1"/>
</dbReference>
<dbReference type="PROSITE" id="PS51096">
    <property type="entry name" value="PTS_EIIA_TYPE_4"/>
    <property type="match status" value="1"/>
</dbReference>
<dbReference type="GO" id="GO:0003677">
    <property type="term" value="F:DNA binding"/>
    <property type="evidence" value="ECO:0007669"/>
    <property type="project" value="UniProtKB-KW"/>
</dbReference>
<keyword evidence="3" id="KW-0547">Nucleotide-binding</keyword>
<dbReference type="PROSITE" id="PS51372">
    <property type="entry name" value="PRD_2"/>
    <property type="match status" value="2"/>
</dbReference>
<dbReference type="InterPro" id="IPR002078">
    <property type="entry name" value="Sigma_54_int"/>
</dbReference>
<dbReference type="Pfam" id="PF00158">
    <property type="entry name" value="Sigma54_activat"/>
    <property type="match status" value="1"/>
</dbReference>
<evidence type="ECO:0000259" key="8">
    <source>
        <dbReference type="PROSITE" id="PS51372"/>
    </source>
</evidence>
<protein>
    <recommendedName>
        <fullName evidence="1">DNA translocase FtsK</fullName>
    </recommendedName>
</protein>
<dbReference type="InterPro" id="IPR003593">
    <property type="entry name" value="AAA+_ATPase"/>
</dbReference>
<dbReference type="KEGG" id="vah:G7081_00205"/>
<evidence type="ECO:0000256" key="1">
    <source>
        <dbReference type="ARBA" id="ARBA00020887"/>
    </source>
</evidence>
<dbReference type="InterPro" id="IPR036388">
    <property type="entry name" value="WH-like_DNA-bd_sf"/>
</dbReference>
<evidence type="ECO:0000313" key="9">
    <source>
        <dbReference type="EMBL" id="QIL46961.1"/>
    </source>
</evidence>
<dbReference type="GO" id="GO:0016740">
    <property type="term" value="F:transferase activity"/>
    <property type="evidence" value="ECO:0007669"/>
    <property type="project" value="UniProtKB-KW"/>
</dbReference>
<dbReference type="Pfam" id="PF03610">
    <property type="entry name" value="EIIA-man"/>
    <property type="match status" value="1"/>
</dbReference>
<evidence type="ECO:0000259" key="7">
    <source>
        <dbReference type="PROSITE" id="PS51096"/>
    </source>
</evidence>
<dbReference type="InterPro" id="IPR011991">
    <property type="entry name" value="ArsR-like_HTH"/>
</dbReference>
<dbReference type="AlphaFoldDB" id="A0A6G8APG0"/>
<dbReference type="InterPro" id="IPR036390">
    <property type="entry name" value="WH_DNA-bd_sf"/>
</dbReference>
<keyword evidence="10" id="KW-1185">Reference proteome</keyword>
<evidence type="ECO:0000313" key="10">
    <source>
        <dbReference type="Proteomes" id="UP000500890"/>
    </source>
</evidence>
<keyword evidence="5" id="KW-0238">DNA-binding</keyword>
<keyword evidence="4" id="KW-0067">ATP-binding</keyword>
<gene>
    <name evidence="9" type="ORF">G7081_00205</name>
</gene>
<dbReference type="PROSITE" id="PS50045">
    <property type="entry name" value="SIGMA54_INTERACT_4"/>
    <property type="match status" value="1"/>
</dbReference>
<evidence type="ECO:0000256" key="2">
    <source>
        <dbReference type="ARBA" id="ARBA00022679"/>
    </source>
</evidence>
<dbReference type="InterPro" id="IPR036634">
    <property type="entry name" value="PRD_sf"/>
</dbReference>
<dbReference type="SUPFAM" id="SSF53062">
    <property type="entry name" value="PTS system fructose IIA component-like"/>
    <property type="match status" value="1"/>
</dbReference>
<dbReference type="Gene3D" id="3.40.50.300">
    <property type="entry name" value="P-loop containing nucleotide triphosphate hydrolases"/>
    <property type="match status" value="1"/>
</dbReference>